<dbReference type="GO" id="GO:0019867">
    <property type="term" value="C:outer membrane"/>
    <property type="evidence" value="ECO:0007669"/>
    <property type="project" value="InterPro"/>
</dbReference>
<dbReference type="GO" id="GO:0043165">
    <property type="term" value="P:Gram-negative-bacterium-type cell outer membrane assembly"/>
    <property type="evidence" value="ECO:0007669"/>
    <property type="project" value="InterPro"/>
</dbReference>
<reference evidence="1 2" key="1">
    <citation type="submission" date="2015-07" db="EMBL/GenBank/DDBJ databases">
        <authorList>
            <person name="Noorani M."/>
        </authorList>
    </citation>
    <scope>NUCLEOTIDE SEQUENCE [LARGE SCALE GENOMIC DNA]</scope>
    <source>
        <strain evidence="1 2">CECT 5088</strain>
    </source>
</reference>
<dbReference type="STRING" id="282197.SAMN04488517_101480"/>
<dbReference type="Pfam" id="PF04390">
    <property type="entry name" value="LptE"/>
    <property type="match status" value="1"/>
</dbReference>
<accession>A0A0M6XN20</accession>
<keyword evidence="2" id="KW-1185">Reference proteome</keyword>
<dbReference type="RefSeq" id="WP_055681999.1">
    <property type="nucleotide sequence ID" value="NZ_CANMUL010000004.1"/>
</dbReference>
<dbReference type="OrthoDB" id="7629596at2"/>
<organism evidence="1 2">
    <name type="scientific">Jannaschia rubra</name>
    <dbReference type="NCBI Taxonomy" id="282197"/>
    <lineage>
        <taxon>Bacteria</taxon>
        <taxon>Pseudomonadati</taxon>
        <taxon>Pseudomonadota</taxon>
        <taxon>Alphaproteobacteria</taxon>
        <taxon>Rhodobacterales</taxon>
        <taxon>Roseobacteraceae</taxon>
        <taxon>Jannaschia</taxon>
    </lineage>
</organism>
<gene>
    <name evidence="1" type="ORF">JAN5088_01317</name>
</gene>
<dbReference type="AlphaFoldDB" id="A0A0M6XN20"/>
<dbReference type="PROSITE" id="PS51257">
    <property type="entry name" value="PROKAR_LIPOPROTEIN"/>
    <property type="match status" value="1"/>
</dbReference>
<evidence type="ECO:0008006" key="3">
    <source>
        <dbReference type="Google" id="ProtNLM"/>
    </source>
</evidence>
<proteinExistence type="predicted"/>
<dbReference type="Gene3D" id="3.30.160.150">
    <property type="entry name" value="Lipoprotein like domain"/>
    <property type="match status" value="1"/>
</dbReference>
<name>A0A0M6XN20_9RHOB</name>
<evidence type="ECO:0000313" key="2">
    <source>
        <dbReference type="Proteomes" id="UP000048908"/>
    </source>
</evidence>
<sequence length="161" mass="17353">MWSRRGLILSVGATLSACGFTPVYGPTGEGQALRGAIRPAGPETELTFAFVRQFEERLGRANEPRYSLGYVIALDEVGRAIDGSNNITRYTIEGIIDWTLTPRGATSTVLSGRETGFTAYSASGSTVSTLESERDARRRLAVLLADKVVTRLLAEAPTLAR</sequence>
<dbReference type="EMBL" id="CXPG01000014">
    <property type="protein sequence ID" value="CTQ32546.1"/>
    <property type="molecule type" value="Genomic_DNA"/>
</dbReference>
<dbReference type="InterPro" id="IPR007485">
    <property type="entry name" value="LPS_assembly_LptE"/>
</dbReference>
<protein>
    <recommendedName>
        <fullName evidence="3">LPS-assembly lipoprotein</fullName>
    </recommendedName>
</protein>
<dbReference type="Proteomes" id="UP000048908">
    <property type="component" value="Unassembled WGS sequence"/>
</dbReference>
<evidence type="ECO:0000313" key="1">
    <source>
        <dbReference type="EMBL" id="CTQ32546.1"/>
    </source>
</evidence>